<protein>
    <submittedName>
        <fullName evidence="2">Uncharacterized protein</fullName>
    </submittedName>
</protein>
<keyword evidence="1" id="KW-1185">Reference proteome</keyword>
<proteinExistence type="predicted"/>
<evidence type="ECO:0000313" key="2">
    <source>
        <dbReference type="WBParaSite" id="jg4147"/>
    </source>
</evidence>
<dbReference type="AlphaFoldDB" id="A0A915EAP8"/>
<dbReference type="Proteomes" id="UP000887574">
    <property type="component" value="Unplaced"/>
</dbReference>
<organism evidence="1 2">
    <name type="scientific">Ditylenchus dipsaci</name>
    <dbReference type="NCBI Taxonomy" id="166011"/>
    <lineage>
        <taxon>Eukaryota</taxon>
        <taxon>Metazoa</taxon>
        <taxon>Ecdysozoa</taxon>
        <taxon>Nematoda</taxon>
        <taxon>Chromadorea</taxon>
        <taxon>Rhabditida</taxon>
        <taxon>Tylenchina</taxon>
        <taxon>Tylenchomorpha</taxon>
        <taxon>Sphaerularioidea</taxon>
        <taxon>Anguinidae</taxon>
        <taxon>Anguininae</taxon>
        <taxon>Ditylenchus</taxon>
    </lineage>
</organism>
<dbReference type="WBParaSite" id="jg4147">
    <property type="protein sequence ID" value="jg4147"/>
    <property type="gene ID" value="jg4147"/>
</dbReference>
<accession>A0A915EAP8</accession>
<sequence length="69" mass="8347">MENYYQILLFFKREELERLSISSDILKHLVQRYFVATPYRVLNEINLKQMILKKEARCLSNGLNQTRLI</sequence>
<evidence type="ECO:0000313" key="1">
    <source>
        <dbReference type="Proteomes" id="UP000887574"/>
    </source>
</evidence>
<name>A0A915EAP8_9BILA</name>
<reference evidence="2" key="1">
    <citation type="submission" date="2022-11" db="UniProtKB">
        <authorList>
            <consortium name="WormBaseParasite"/>
        </authorList>
    </citation>
    <scope>IDENTIFICATION</scope>
</reference>